<dbReference type="InterPro" id="IPR020476">
    <property type="entry name" value="Nudix_hydrolase"/>
</dbReference>
<dbReference type="OrthoDB" id="9804442at2"/>
<dbReference type="KEGG" id="nml:Namu_1264"/>
<dbReference type="PRINTS" id="PR00502">
    <property type="entry name" value="NUDIXFAMILY"/>
</dbReference>
<keyword evidence="7" id="KW-1185">Reference proteome</keyword>
<dbReference type="PANTHER" id="PTHR43046">
    <property type="entry name" value="GDP-MANNOSE MANNOSYL HYDROLASE"/>
    <property type="match status" value="1"/>
</dbReference>
<keyword evidence="3 4" id="KW-0378">Hydrolase</keyword>
<reference evidence="6 7" key="2">
    <citation type="journal article" date="2010" name="Stand. Genomic Sci.">
        <title>Complete genome sequence of Nakamurella multipartita type strain (Y-104).</title>
        <authorList>
            <person name="Tice H."/>
            <person name="Mayilraj S."/>
            <person name="Sims D."/>
            <person name="Lapidus A."/>
            <person name="Nolan M."/>
            <person name="Lucas S."/>
            <person name="Glavina Del Rio T."/>
            <person name="Copeland A."/>
            <person name="Cheng J.F."/>
            <person name="Meincke L."/>
            <person name="Bruce D."/>
            <person name="Goodwin L."/>
            <person name="Pitluck S."/>
            <person name="Ivanova N."/>
            <person name="Mavromatis K."/>
            <person name="Ovchinnikova G."/>
            <person name="Pati A."/>
            <person name="Chen A."/>
            <person name="Palaniappan K."/>
            <person name="Land M."/>
            <person name="Hauser L."/>
            <person name="Chang Y.J."/>
            <person name="Jeffries C.D."/>
            <person name="Detter J.C."/>
            <person name="Brettin T."/>
            <person name="Rohde M."/>
            <person name="Goker M."/>
            <person name="Bristow J."/>
            <person name="Eisen J.A."/>
            <person name="Markowitz V."/>
            <person name="Hugenholtz P."/>
            <person name="Kyrpides N.C."/>
            <person name="Klenk H.P."/>
            <person name="Chen F."/>
        </authorList>
    </citation>
    <scope>NUCLEOTIDE SEQUENCE [LARGE SCALE GENOMIC DNA]</scope>
    <source>
        <strain evidence="7">ATCC 700099 / DSM 44233 / CIP 104796 / JCM 9543 / NBRC 105858 / Y-104</strain>
    </source>
</reference>
<dbReference type="PROSITE" id="PS51462">
    <property type="entry name" value="NUDIX"/>
    <property type="match status" value="1"/>
</dbReference>
<proteinExistence type="inferred from homology"/>
<accession>C8XDK4</accession>
<sequence>MDVRVGAYAVIVRDGDLLLTHWNENGRTGWTLPGGGLEAYETTEQAAVREVQEETGYEVELRTLLGVDSLFLEPADRIVPGDGPLHALRVIYLARIVGGELTHEVGGSSDEARWVPLDGVGELATLSLVPTAIDLLLRRLAGGRAD</sequence>
<reference evidence="7" key="1">
    <citation type="submission" date="2009-09" db="EMBL/GenBank/DDBJ databases">
        <title>The complete genome of Nakamurella multipartita DSM 44233.</title>
        <authorList>
            <consortium name="US DOE Joint Genome Institute (JGI-PGF)"/>
            <person name="Lucas S."/>
            <person name="Copeland A."/>
            <person name="Lapidus A."/>
            <person name="Glavina del Rio T."/>
            <person name="Dalin E."/>
            <person name="Tice H."/>
            <person name="Bruce D."/>
            <person name="Goodwin L."/>
            <person name="Pitluck S."/>
            <person name="Kyrpides N."/>
            <person name="Mavromatis K."/>
            <person name="Ivanova N."/>
            <person name="Ovchinnikova G."/>
            <person name="Sims D."/>
            <person name="Meincke L."/>
            <person name="Brettin T."/>
            <person name="Detter J.C."/>
            <person name="Han C."/>
            <person name="Larimer F."/>
            <person name="Land M."/>
            <person name="Hauser L."/>
            <person name="Markowitz V."/>
            <person name="Cheng J.-F."/>
            <person name="Hugenholtz P."/>
            <person name="Woyke T."/>
            <person name="Wu D."/>
            <person name="Klenk H.-P."/>
            <person name="Eisen J.A."/>
        </authorList>
    </citation>
    <scope>NUCLEOTIDE SEQUENCE [LARGE SCALE GENOMIC DNA]</scope>
    <source>
        <strain evidence="7">ATCC 700099 / DSM 44233 / CIP 104796 / JCM 9543 / NBRC 105858 / Y-104</strain>
    </source>
</reference>
<dbReference type="Proteomes" id="UP000002218">
    <property type="component" value="Chromosome"/>
</dbReference>
<evidence type="ECO:0000256" key="4">
    <source>
        <dbReference type="RuleBase" id="RU003476"/>
    </source>
</evidence>
<dbReference type="Gene3D" id="3.90.79.10">
    <property type="entry name" value="Nucleoside Triphosphate Pyrophosphohydrolase"/>
    <property type="match status" value="1"/>
</dbReference>
<dbReference type="AlphaFoldDB" id="C8XDK4"/>
<protein>
    <submittedName>
        <fullName evidence="6">NUDIX hydrolase</fullName>
    </submittedName>
</protein>
<dbReference type="InParanoid" id="C8XDK4"/>
<evidence type="ECO:0000256" key="1">
    <source>
        <dbReference type="ARBA" id="ARBA00001946"/>
    </source>
</evidence>
<name>C8XDK4_NAKMY</name>
<feature type="domain" description="Nudix hydrolase" evidence="5">
    <location>
        <begin position="2"/>
        <end position="141"/>
    </location>
</feature>
<evidence type="ECO:0000259" key="5">
    <source>
        <dbReference type="PROSITE" id="PS51462"/>
    </source>
</evidence>
<evidence type="ECO:0000256" key="3">
    <source>
        <dbReference type="ARBA" id="ARBA00022801"/>
    </source>
</evidence>
<dbReference type="InterPro" id="IPR015797">
    <property type="entry name" value="NUDIX_hydrolase-like_dom_sf"/>
</dbReference>
<dbReference type="Pfam" id="PF00293">
    <property type="entry name" value="NUDIX"/>
    <property type="match status" value="1"/>
</dbReference>
<dbReference type="EMBL" id="CP001737">
    <property type="protein sequence ID" value="ACV77668.1"/>
    <property type="molecule type" value="Genomic_DNA"/>
</dbReference>
<dbReference type="HOGENOM" id="CLU_037162_18_2_11"/>
<dbReference type="InterPro" id="IPR000086">
    <property type="entry name" value="NUDIX_hydrolase_dom"/>
</dbReference>
<dbReference type="SUPFAM" id="SSF55811">
    <property type="entry name" value="Nudix"/>
    <property type="match status" value="1"/>
</dbReference>
<dbReference type="eggNOG" id="COG1051">
    <property type="taxonomic scope" value="Bacteria"/>
</dbReference>
<dbReference type="RefSeq" id="WP_015746578.1">
    <property type="nucleotide sequence ID" value="NC_013235.1"/>
</dbReference>
<evidence type="ECO:0000256" key="2">
    <source>
        <dbReference type="ARBA" id="ARBA00005582"/>
    </source>
</evidence>
<dbReference type="InterPro" id="IPR020084">
    <property type="entry name" value="NUDIX_hydrolase_CS"/>
</dbReference>
<evidence type="ECO:0000313" key="6">
    <source>
        <dbReference type="EMBL" id="ACV77668.1"/>
    </source>
</evidence>
<dbReference type="STRING" id="479431.Namu_1264"/>
<gene>
    <name evidence="6" type="ordered locus">Namu_1264</name>
</gene>
<organism evidence="6 7">
    <name type="scientific">Nakamurella multipartita (strain ATCC 700099 / DSM 44233 / CIP 104796 / JCM 9543 / NBRC 105858 / Y-104)</name>
    <name type="common">Microsphaera multipartita</name>
    <dbReference type="NCBI Taxonomy" id="479431"/>
    <lineage>
        <taxon>Bacteria</taxon>
        <taxon>Bacillati</taxon>
        <taxon>Actinomycetota</taxon>
        <taxon>Actinomycetes</taxon>
        <taxon>Nakamurellales</taxon>
        <taxon>Nakamurellaceae</taxon>
        <taxon>Nakamurella</taxon>
    </lineage>
</organism>
<evidence type="ECO:0000313" key="7">
    <source>
        <dbReference type="Proteomes" id="UP000002218"/>
    </source>
</evidence>
<comment type="cofactor">
    <cofactor evidence="1">
        <name>Mg(2+)</name>
        <dbReference type="ChEBI" id="CHEBI:18420"/>
    </cofactor>
</comment>
<dbReference type="PROSITE" id="PS00893">
    <property type="entry name" value="NUDIX_BOX"/>
    <property type="match status" value="1"/>
</dbReference>
<dbReference type="PANTHER" id="PTHR43046:SF2">
    <property type="entry name" value="8-OXO-DGTP DIPHOSPHATASE-RELATED"/>
    <property type="match status" value="1"/>
</dbReference>
<comment type="similarity">
    <text evidence="2 4">Belongs to the Nudix hydrolase family.</text>
</comment>
<dbReference type="GO" id="GO:0016787">
    <property type="term" value="F:hydrolase activity"/>
    <property type="evidence" value="ECO:0007669"/>
    <property type="project" value="UniProtKB-KW"/>
</dbReference>